<feature type="non-terminal residue" evidence="1">
    <location>
        <position position="1"/>
    </location>
</feature>
<dbReference type="Proteomes" id="UP000230131">
    <property type="component" value="Unassembled WGS sequence"/>
</dbReference>
<name>A0A2M7B7I5_9BACT</name>
<accession>A0A2M7B7I5</accession>
<comment type="caution">
    <text evidence="1">The sequence shown here is derived from an EMBL/GenBank/DDBJ whole genome shotgun (WGS) entry which is preliminary data.</text>
</comment>
<dbReference type="AlphaFoldDB" id="A0A2M7B7I5"/>
<proteinExistence type="predicted"/>
<reference evidence="2" key="1">
    <citation type="submission" date="2017-09" db="EMBL/GenBank/DDBJ databases">
        <title>Depth-based differentiation of microbial function through sediment-hosted aquifers and enrichment of novel symbionts in the deep terrestrial subsurface.</title>
        <authorList>
            <person name="Probst A.J."/>
            <person name="Ladd B."/>
            <person name="Jarett J.K."/>
            <person name="Geller-Mcgrath D.E."/>
            <person name="Sieber C.M.K."/>
            <person name="Emerson J.B."/>
            <person name="Anantharaman K."/>
            <person name="Thomas B.C."/>
            <person name="Malmstrom R."/>
            <person name="Stieglmeier M."/>
            <person name="Klingl A."/>
            <person name="Woyke T."/>
            <person name="Ryan C.M."/>
            <person name="Banfield J.F."/>
        </authorList>
    </citation>
    <scope>NUCLEOTIDE SEQUENCE [LARGE SCALE GENOMIC DNA]</scope>
</reference>
<protein>
    <submittedName>
        <fullName evidence="1">Uncharacterized protein</fullName>
    </submittedName>
</protein>
<sequence length="61" mass="6476">KPPIYLNKIGNFATGGVCLKISEPISLTGSADGIPPELPFRPPHLEAEAKRTISSSFSNPN</sequence>
<organism evidence="1 2">
    <name type="scientific">Candidatus Wolfebacteria bacterium CG03_land_8_20_14_0_80_36_15</name>
    <dbReference type="NCBI Taxonomy" id="1975067"/>
    <lineage>
        <taxon>Bacteria</taxon>
        <taxon>Candidatus Wolfeibacteriota</taxon>
    </lineage>
</organism>
<gene>
    <name evidence="1" type="ORF">COS59_01635</name>
</gene>
<evidence type="ECO:0000313" key="2">
    <source>
        <dbReference type="Proteomes" id="UP000230131"/>
    </source>
</evidence>
<dbReference type="EMBL" id="PEVH01000051">
    <property type="protein sequence ID" value="PIU99086.1"/>
    <property type="molecule type" value="Genomic_DNA"/>
</dbReference>
<evidence type="ECO:0000313" key="1">
    <source>
        <dbReference type="EMBL" id="PIU99086.1"/>
    </source>
</evidence>